<dbReference type="Proteomes" id="UP000676194">
    <property type="component" value="Chromosome"/>
</dbReference>
<evidence type="ECO:0000256" key="1">
    <source>
        <dbReference type="SAM" id="MobiDB-lite"/>
    </source>
</evidence>
<proteinExistence type="predicted"/>
<evidence type="ECO:0000313" key="2">
    <source>
        <dbReference type="EMBL" id="QVL30944.1"/>
    </source>
</evidence>
<dbReference type="KEGG" id="tsph:KIH39_19110"/>
<name>A0A8E6B3U9_9BACT</name>
<dbReference type="AlphaFoldDB" id="A0A8E6B3U9"/>
<dbReference type="RefSeq" id="WP_213494826.1">
    <property type="nucleotide sequence ID" value="NZ_CP074694.1"/>
</dbReference>
<accession>A0A8E6B3U9</accession>
<keyword evidence="3" id="KW-1185">Reference proteome</keyword>
<feature type="region of interest" description="Disordered" evidence="1">
    <location>
        <begin position="31"/>
        <end position="58"/>
    </location>
</feature>
<reference evidence="2" key="1">
    <citation type="submission" date="2021-05" db="EMBL/GenBank/DDBJ databases">
        <title>Complete genome sequence of the cellulolytic planctomycete Telmatocola sphagniphila SP2T and characterization of the first cellulase from planctomycetes.</title>
        <authorList>
            <person name="Rakitin A.L."/>
            <person name="Beletsky A.V."/>
            <person name="Naumoff D.G."/>
            <person name="Kulichevskaya I.S."/>
            <person name="Mardanov A.V."/>
            <person name="Ravin N.V."/>
            <person name="Dedysh S.N."/>
        </authorList>
    </citation>
    <scope>NUCLEOTIDE SEQUENCE</scope>
    <source>
        <strain evidence="2">SP2T</strain>
    </source>
</reference>
<sequence length="236" mass="26086">MLITCPACGADNDWSYESNGKPSCFRCESPLRADSKTKSRTPAKKNQPQQDEQQPPKNHTLRNAIIGTILFAKVILILIALGRHGKQPNPAAPAQAFGFPQPGRGGPGFGPGFAPMRAQQPRQIMSYELFEPEEVPSPDGALRTFHLKANKLQAGFFERQPVLRVRLGQITRMYFVDPQILRKADTTNIEFSIPKDNILEGVNELVVWLEVAEPNNAIPRSGIVVSPDLKVSLKAH</sequence>
<protein>
    <submittedName>
        <fullName evidence="2">Uncharacterized protein</fullName>
    </submittedName>
</protein>
<gene>
    <name evidence="2" type="ORF">KIH39_19110</name>
</gene>
<feature type="compositionally biased region" description="Polar residues" evidence="1">
    <location>
        <begin position="44"/>
        <end position="57"/>
    </location>
</feature>
<organism evidence="2 3">
    <name type="scientific">Telmatocola sphagniphila</name>
    <dbReference type="NCBI Taxonomy" id="1123043"/>
    <lineage>
        <taxon>Bacteria</taxon>
        <taxon>Pseudomonadati</taxon>
        <taxon>Planctomycetota</taxon>
        <taxon>Planctomycetia</taxon>
        <taxon>Gemmatales</taxon>
        <taxon>Gemmataceae</taxon>
    </lineage>
</organism>
<evidence type="ECO:0000313" key="3">
    <source>
        <dbReference type="Proteomes" id="UP000676194"/>
    </source>
</evidence>
<dbReference type="EMBL" id="CP074694">
    <property type="protein sequence ID" value="QVL30944.1"/>
    <property type="molecule type" value="Genomic_DNA"/>
</dbReference>